<protein>
    <submittedName>
        <fullName evidence="1">Uncharacterized protein</fullName>
    </submittedName>
</protein>
<sequence>MFDELRIGDADLMNITGGDQARARSLRKALQKLADDRAPDDPLREMAREVLSGRTGLREAARVPSYAEALGDRMVQGFRKYDSLSPGERAAQEAAARAYLAEQAAEIEEERRAGATRTPRS</sequence>
<dbReference type="AlphaFoldDB" id="A0AB39LYU9"/>
<gene>
    <name evidence="1" type="ORF">AB5J58_02080</name>
</gene>
<evidence type="ECO:0000313" key="1">
    <source>
        <dbReference type="EMBL" id="XDP99053.1"/>
    </source>
</evidence>
<proteinExistence type="predicted"/>
<dbReference type="RefSeq" id="WP_369186311.1">
    <property type="nucleotide sequence ID" value="NZ_CP163431.1"/>
</dbReference>
<organism evidence="1">
    <name type="scientific">Streptomyces sp. R08</name>
    <dbReference type="NCBI Taxonomy" id="3238624"/>
    <lineage>
        <taxon>Bacteria</taxon>
        <taxon>Bacillati</taxon>
        <taxon>Actinomycetota</taxon>
        <taxon>Actinomycetes</taxon>
        <taxon>Kitasatosporales</taxon>
        <taxon>Streptomycetaceae</taxon>
        <taxon>Streptomyces</taxon>
    </lineage>
</organism>
<dbReference type="EMBL" id="CP163431">
    <property type="protein sequence ID" value="XDP99053.1"/>
    <property type="molecule type" value="Genomic_DNA"/>
</dbReference>
<name>A0AB39LYU9_9ACTN</name>
<reference evidence="1" key="1">
    <citation type="submission" date="2024-07" db="EMBL/GenBank/DDBJ databases">
        <authorList>
            <person name="Yu S.T."/>
        </authorList>
    </citation>
    <scope>NUCLEOTIDE SEQUENCE</scope>
    <source>
        <strain evidence="1">R08</strain>
    </source>
</reference>
<accession>A0AB39LYU9</accession>